<dbReference type="eggNOG" id="ENOG5033HFR">
    <property type="taxonomic scope" value="Bacteria"/>
</dbReference>
<reference evidence="1 2" key="1">
    <citation type="journal article" date="2015" name="Int. J. Syst. Evol. Microbiol.">
        <title>Nitrosospira lacus sp. nov., a psychrotolerant, ammonia-oxidizing bacterium from sandy lake sediment.</title>
        <authorList>
            <person name="Urakawa H."/>
            <person name="Garcia J.C."/>
            <person name="Nielsen J.L."/>
            <person name="Le V.Q."/>
            <person name="Kozlowski J.A."/>
            <person name="Stein L.Y."/>
            <person name="Lim C.K."/>
            <person name="Pommerening-Roser A."/>
            <person name="Martens-Habbena W."/>
            <person name="Stahl D.A."/>
            <person name="Klotz M.G."/>
        </authorList>
    </citation>
    <scope>NUCLEOTIDE SEQUENCE [LARGE SCALE GENOMIC DNA]</scope>
    <source>
        <strain evidence="1 2">APG3</strain>
    </source>
</reference>
<dbReference type="KEGG" id="nlc:EBAPG3_008890"/>
<dbReference type="Proteomes" id="UP000012179">
    <property type="component" value="Chromosome"/>
</dbReference>
<sequence>MEKLTPDDAFELGNLFRDAAIELGNWRIKNRASLSQSQWVELDEREIRLLNDASGIYTNAIGLVLAESQAPLARLQSSVKNAKSAIRRIVIFKQALDLASALILFAGAVISGNVAGIPAAVVALEDAAAAIVESSDSES</sequence>
<protein>
    <submittedName>
        <fullName evidence="1">Uncharacterized protein</fullName>
    </submittedName>
</protein>
<dbReference type="OrthoDB" id="8566020at2"/>
<dbReference type="EMBL" id="CP021106">
    <property type="protein sequence ID" value="ARO87873.1"/>
    <property type="molecule type" value="Genomic_DNA"/>
</dbReference>
<accession>A0A1W6SQ04</accession>
<proteinExistence type="predicted"/>
<organism evidence="1 2">
    <name type="scientific">Nitrosospira lacus</name>
    <dbReference type="NCBI Taxonomy" id="1288494"/>
    <lineage>
        <taxon>Bacteria</taxon>
        <taxon>Pseudomonadati</taxon>
        <taxon>Pseudomonadota</taxon>
        <taxon>Betaproteobacteria</taxon>
        <taxon>Nitrosomonadales</taxon>
        <taxon>Nitrosomonadaceae</taxon>
        <taxon>Nitrosospira</taxon>
    </lineage>
</organism>
<dbReference type="AlphaFoldDB" id="A0A1W6SQ04"/>
<keyword evidence="2" id="KW-1185">Reference proteome</keyword>
<evidence type="ECO:0000313" key="2">
    <source>
        <dbReference type="Proteomes" id="UP000012179"/>
    </source>
</evidence>
<dbReference type="RefSeq" id="WP_004178562.1">
    <property type="nucleotide sequence ID" value="NZ_CP021106.3"/>
</dbReference>
<gene>
    <name evidence="1" type="ORF">EBAPG3_008890</name>
</gene>
<name>A0A1W6SQ04_9PROT</name>
<evidence type="ECO:0000313" key="1">
    <source>
        <dbReference type="EMBL" id="ARO87873.1"/>
    </source>
</evidence>